<dbReference type="InterPro" id="IPR011249">
    <property type="entry name" value="Metalloenz_LuxS/M16"/>
</dbReference>
<evidence type="ECO:0000313" key="3">
    <source>
        <dbReference type="EMBL" id="MCY6484754.1"/>
    </source>
</evidence>
<dbReference type="InterPro" id="IPR007863">
    <property type="entry name" value="Peptidase_M16_C"/>
</dbReference>
<dbReference type="InterPro" id="IPR055130">
    <property type="entry name" value="PreP_C"/>
</dbReference>
<comment type="caution">
    <text evidence="3">The sequence shown here is derived from an EMBL/GenBank/DDBJ whole genome shotgun (WGS) entry which is preliminary data.</text>
</comment>
<dbReference type="Proteomes" id="UP001078443">
    <property type="component" value="Unassembled WGS sequence"/>
</dbReference>
<feature type="domain" description="Peptidase M16C associated" evidence="2">
    <location>
        <begin position="464"/>
        <end position="714"/>
    </location>
</feature>
<proteinExistence type="predicted"/>
<dbReference type="Pfam" id="PF22516">
    <property type="entry name" value="PreP_C"/>
    <property type="match status" value="1"/>
</dbReference>
<evidence type="ECO:0000259" key="2">
    <source>
        <dbReference type="SMART" id="SM01264"/>
    </source>
</evidence>
<keyword evidence="1" id="KW-0175">Coiled coil</keyword>
<evidence type="ECO:0000313" key="4">
    <source>
        <dbReference type="Proteomes" id="UP001078443"/>
    </source>
</evidence>
<dbReference type="PANTHER" id="PTHR43016:SF13">
    <property type="entry name" value="PRESEQUENCE PROTEASE, MITOCHONDRIAL"/>
    <property type="match status" value="1"/>
</dbReference>
<feature type="coiled-coil region" evidence="1">
    <location>
        <begin position="475"/>
        <end position="507"/>
    </location>
</feature>
<protein>
    <submittedName>
        <fullName evidence="3">Insulinase family protein</fullName>
    </submittedName>
</protein>
<reference evidence="3" key="1">
    <citation type="submission" date="2022-12" db="EMBL/GenBank/DDBJ databases">
        <authorList>
            <person name="Wang J."/>
        </authorList>
    </citation>
    <scope>NUCLEOTIDE SEQUENCE</scope>
    <source>
        <strain evidence="3">HY-45-18</strain>
    </source>
</reference>
<organism evidence="3 4">
    <name type="scientific">Clostridium aestuarii</name>
    <dbReference type="NCBI Taxonomy" id="338193"/>
    <lineage>
        <taxon>Bacteria</taxon>
        <taxon>Bacillati</taxon>
        <taxon>Bacillota</taxon>
        <taxon>Clostridia</taxon>
        <taxon>Eubacteriales</taxon>
        <taxon>Clostridiaceae</taxon>
        <taxon>Clostridium</taxon>
    </lineage>
</organism>
<dbReference type="Pfam" id="PF05193">
    <property type="entry name" value="Peptidase_M16_C"/>
    <property type="match status" value="1"/>
</dbReference>
<dbReference type="Pfam" id="PF08367">
    <property type="entry name" value="M16C_assoc"/>
    <property type="match status" value="1"/>
</dbReference>
<dbReference type="EMBL" id="JAPQER010000003">
    <property type="protein sequence ID" value="MCY6484754.1"/>
    <property type="molecule type" value="Genomic_DNA"/>
</dbReference>
<name>A0ABT4D0I5_9CLOT</name>
<feature type="coiled-coil region" evidence="1">
    <location>
        <begin position="739"/>
        <end position="766"/>
    </location>
</feature>
<dbReference type="InterPro" id="IPR013578">
    <property type="entry name" value="Peptidase_M16C_assoc"/>
</dbReference>
<keyword evidence="4" id="KW-1185">Reference proteome</keyword>
<accession>A0ABT4D0I5</accession>
<dbReference type="SMART" id="SM01264">
    <property type="entry name" value="M16C_associated"/>
    <property type="match status" value="1"/>
</dbReference>
<dbReference type="SUPFAM" id="SSF63411">
    <property type="entry name" value="LuxS/MPP-like metallohydrolase"/>
    <property type="match status" value="4"/>
</dbReference>
<dbReference type="RefSeq" id="WP_268041058.1">
    <property type="nucleotide sequence ID" value="NZ_JAPQER010000003.1"/>
</dbReference>
<evidence type="ECO:0000256" key="1">
    <source>
        <dbReference type="SAM" id="Coils"/>
    </source>
</evidence>
<gene>
    <name evidence="3" type="ORF">OW763_10415</name>
</gene>
<dbReference type="Gene3D" id="3.30.830.10">
    <property type="entry name" value="Metalloenzyme, LuxS/M16 peptidase-like"/>
    <property type="match status" value="4"/>
</dbReference>
<sequence>MNFELSKIYHGFKLIEEREVGEINSKARIFEHEKSGARLLNLQNDDDNKVFAIGFRTPPNDSTGVPHIMEHSVLCGSKKFPIKDPFVELAKGSLNTFLNAMTYSDKTLYPIASKNGKDFFNLMDVYLDAVFHPNIYKYPEILMQEGWHYELNSKDEEITYKGVVYNEMKGAFSSPDDALYRRIQESLFPDTTYGVESGGDPECIPDLTYEQFIDFHKKNYHPSNSYIYLYGNGDLEKQLKFIDEEYLNEFDKAQVDSAIGVQKSFGEIKEVRHEYPVSPADECKDKTFLSLNFVIGRNTDPELYLAFEILEYLLLETQAAPLKKALLDAGIGKDIYGFYDTSILQPVFSIIVKNSNEDKKDEFKKIVFDTLKELVQNGIDKKLVEACINIKEFRLREADTRTYPKGLIYYTKALECWLHDENPLTHLEYEKSLKNIKTALNTNYFEKLIEEYLINTKHSSILILSPKAGLAEEKSEKIKKKLSEYKASLSEEEIDKLVKETEALKERQTSGEKTEDLEKVPLISLEDINPKSEETPIEEREIENTKMLFHSMFTNKIVYTRLIFDTRAVEKELIPYIGLLSGIIGKIGTEKYSYIDLANEVNIYTGGMGYIASSYTKYDKLGEFIPKFVVKSKALVDKIPKMFELLEEIILNTKFNDKKRLKEIIQEMKSRLEMAIFGSGHIVAANRLFSYFSEAGKYEELISGLEFFEFIKTLERNFDEKYDEIVENLEKISTEIFNKNNLLMSIAGEEEEYKEAEKHIPSLLNKFNSGTLEYKNYDFQLKICNEGLLTQADVQYVAKGCNYRKLGYEYKGSLQVLKTIASLDYLWNNVRVMGGAYGAFGSFGKSGNMFFGSYRDPNLKETLQVYDNLENYLMNFDADEREMTKYIIGTVSNLDTPLTPPMKADRAITYYLSNITDQDIQKERDEVLKTTKEDIKGFANMIHEAMKQNCLCVLGNEAKIKQNEDIFFNLVDVFN</sequence>
<dbReference type="PANTHER" id="PTHR43016">
    <property type="entry name" value="PRESEQUENCE PROTEASE"/>
    <property type="match status" value="1"/>
</dbReference>